<name>A0A388LIX7_CHABU</name>
<dbReference type="AlphaFoldDB" id="A0A388LIX7"/>
<evidence type="ECO:0000256" key="1">
    <source>
        <dbReference type="SAM" id="MobiDB-lite"/>
    </source>
</evidence>
<dbReference type="Proteomes" id="UP000265515">
    <property type="component" value="Unassembled WGS sequence"/>
</dbReference>
<sequence length="571" mass="60356">MLVETCMVDVPPSTPATYAPGYQASSPAGGGSSYVRPTPVMPHGLPPLPAFKNLHTLMYAVGREPRSMTALLAEGDSLGPQRGGQSYGSSAGYHGWGMPRGGQWQHSPPAMGPGGEGEVPAGGPASSAHTSYVAGAAGHMHAGVGGATPMLYYSRPPPPSPVGGTAQSMPSDAVFCSHDGRWLHVVDSEITENDPSESTADLGDDMDKQDAGMGETWTSPTADIAGTQSTGHVTVDISDDGKTDDGVGGEVRKKGRRAGGRGRGGDKPKVRERASARRAVQHRQESSDTGGGEDTGGGRRKADSDSADRAKFARRGGGRGNVRRSPSESSVEGGGGGTFVDVAHTLVDAMKGQTDRLSGSPIDANHGINKTMADGNTTLLQCFAMLSVVVKWVLRNRFSVHLPEMVFSPDVTAHADRWYNVHVSGLYAMEILAELGYDNNDRLSDVIFFAKKLHDIIPDGWNCNHRDVVGDIIQHVMSAIALNHEGEMVDNPWYKTMGCVQGGPLASSIGLAISIVIVHRGGRSSFDSTISVVGDVVRRWSLVVVVFAIIIRSPSQQFVVDQDARINNDVM</sequence>
<evidence type="ECO:0000313" key="3">
    <source>
        <dbReference type="Proteomes" id="UP000265515"/>
    </source>
</evidence>
<feature type="compositionally biased region" description="Basic and acidic residues" evidence="1">
    <location>
        <begin position="263"/>
        <end position="275"/>
    </location>
</feature>
<dbReference type="EMBL" id="BFEA01000402">
    <property type="protein sequence ID" value="GBG82290.1"/>
    <property type="molecule type" value="Genomic_DNA"/>
</dbReference>
<comment type="caution">
    <text evidence="2">The sequence shown here is derived from an EMBL/GenBank/DDBJ whole genome shotgun (WGS) entry which is preliminary data.</text>
</comment>
<proteinExistence type="predicted"/>
<feature type="region of interest" description="Disordered" evidence="1">
    <location>
        <begin position="189"/>
        <end position="337"/>
    </location>
</feature>
<protein>
    <submittedName>
        <fullName evidence="2">Uncharacterized protein</fullName>
    </submittedName>
</protein>
<keyword evidence="3" id="KW-1185">Reference proteome</keyword>
<organism evidence="2 3">
    <name type="scientific">Chara braunii</name>
    <name type="common">Braun's stonewort</name>
    <dbReference type="NCBI Taxonomy" id="69332"/>
    <lineage>
        <taxon>Eukaryota</taxon>
        <taxon>Viridiplantae</taxon>
        <taxon>Streptophyta</taxon>
        <taxon>Charophyceae</taxon>
        <taxon>Charales</taxon>
        <taxon>Characeae</taxon>
        <taxon>Chara</taxon>
    </lineage>
</organism>
<evidence type="ECO:0000313" key="2">
    <source>
        <dbReference type="EMBL" id="GBG82290.1"/>
    </source>
</evidence>
<dbReference type="Gramene" id="GBG82290">
    <property type="protein sequence ID" value="GBG82290"/>
    <property type="gene ID" value="CBR_g34574"/>
</dbReference>
<feature type="compositionally biased region" description="Basic and acidic residues" evidence="1">
    <location>
        <begin position="296"/>
        <end position="311"/>
    </location>
</feature>
<gene>
    <name evidence="2" type="ORF">CBR_g34574</name>
</gene>
<accession>A0A388LIX7</accession>
<reference evidence="2 3" key="1">
    <citation type="journal article" date="2018" name="Cell">
        <title>The Chara Genome: Secondary Complexity and Implications for Plant Terrestrialization.</title>
        <authorList>
            <person name="Nishiyama T."/>
            <person name="Sakayama H."/>
            <person name="Vries J.D."/>
            <person name="Buschmann H."/>
            <person name="Saint-Marcoux D."/>
            <person name="Ullrich K.K."/>
            <person name="Haas F.B."/>
            <person name="Vanderstraeten L."/>
            <person name="Becker D."/>
            <person name="Lang D."/>
            <person name="Vosolsobe S."/>
            <person name="Rombauts S."/>
            <person name="Wilhelmsson P.K.I."/>
            <person name="Janitza P."/>
            <person name="Kern R."/>
            <person name="Heyl A."/>
            <person name="Rumpler F."/>
            <person name="Villalobos L.I.A.C."/>
            <person name="Clay J.M."/>
            <person name="Skokan R."/>
            <person name="Toyoda A."/>
            <person name="Suzuki Y."/>
            <person name="Kagoshima H."/>
            <person name="Schijlen E."/>
            <person name="Tajeshwar N."/>
            <person name="Catarino B."/>
            <person name="Hetherington A.J."/>
            <person name="Saltykova A."/>
            <person name="Bonnot C."/>
            <person name="Breuninger H."/>
            <person name="Symeonidi A."/>
            <person name="Radhakrishnan G.V."/>
            <person name="Van Nieuwerburgh F."/>
            <person name="Deforce D."/>
            <person name="Chang C."/>
            <person name="Karol K.G."/>
            <person name="Hedrich R."/>
            <person name="Ulvskov P."/>
            <person name="Glockner G."/>
            <person name="Delwiche C.F."/>
            <person name="Petrasek J."/>
            <person name="Van de Peer Y."/>
            <person name="Friml J."/>
            <person name="Beilby M."/>
            <person name="Dolan L."/>
            <person name="Kohara Y."/>
            <person name="Sugano S."/>
            <person name="Fujiyama A."/>
            <person name="Delaux P.-M."/>
            <person name="Quint M."/>
            <person name="TheiBen G."/>
            <person name="Hagemann M."/>
            <person name="Harholt J."/>
            <person name="Dunand C."/>
            <person name="Zachgo S."/>
            <person name="Langdale J."/>
            <person name="Maumus F."/>
            <person name="Straeten D.V.D."/>
            <person name="Gould S.B."/>
            <person name="Rensing S.A."/>
        </authorList>
    </citation>
    <scope>NUCLEOTIDE SEQUENCE [LARGE SCALE GENOMIC DNA]</scope>
    <source>
        <strain evidence="2 3">S276</strain>
    </source>
</reference>
<feature type="compositionally biased region" description="Polar residues" evidence="1">
    <location>
        <begin position="216"/>
        <end position="232"/>
    </location>
</feature>
<feature type="region of interest" description="Disordered" evidence="1">
    <location>
        <begin position="76"/>
        <end position="128"/>
    </location>
</feature>